<keyword evidence="6" id="KW-0560">Oxidoreductase</keyword>
<dbReference type="PRINTS" id="PR00463">
    <property type="entry name" value="EP450I"/>
</dbReference>
<evidence type="ECO:0000313" key="10">
    <source>
        <dbReference type="EMBL" id="KZT30166.1"/>
    </source>
</evidence>
<evidence type="ECO:0000256" key="3">
    <source>
        <dbReference type="ARBA" id="ARBA00010617"/>
    </source>
</evidence>
<accession>A0A165VTL3</accession>
<evidence type="ECO:0000313" key="11">
    <source>
        <dbReference type="Proteomes" id="UP000076761"/>
    </source>
</evidence>
<sequence>MALTLIQWGLISAIILLAFYRLRHSLIRGPLHNIAGPPSASLFTGNLKQIFDSNGWAFHRSLLEQYGSVARVSDFLGVPRLFVSDPLALYHIVIKDQPIYDELQQFYRITYLLFGEGLIAAEGEEHRKQRKMLNPVFSAKHLREMVPIFLDVTYELRTVISNKIKSGVDEIDMLDWVTRTALELIGRAGLGHSFDIMQEDSIDEYGSSVKSLFPILSDFAVLAGTIPYLMKIGSPSFRRFAVEVSPSRGIQQIKEKVDVMEKTSKRIYQQKLAALHQGDEVLAKQIGGGKDIMSLLLKENLMASEEDRLSVSQVLGQMSTLIFAAMDTTSSALSRVLYLLATNPQAQNKLRKEVREVHALGEFSYDTLDKLPYLEAICRETLRLHPPVPMLQRRSTQDSVLPLSMPVRGCDGSAITEIPVPKGTYLTVSISSLNQNKALWGDDAYEWKPERWLKPLPAAITDSKIPGVYSNIMTFWGGPRGCIGFKFSLLEMKVVLAVLIESFRFELTQDIAWDMGIIAVPRPASAPADNKSPFLPMKVSLAEDEDKCMA</sequence>
<dbReference type="InterPro" id="IPR001128">
    <property type="entry name" value="Cyt_P450"/>
</dbReference>
<evidence type="ECO:0000256" key="4">
    <source>
        <dbReference type="ARBA" id="ARBA00022617"/>
    </source>
</evidence>
<keyword evidence="4 9" id="KW-0349">Heme</keyword>
<feature type="binding site" description="axial binding residue" evidence="9">
    <location>
        <position position="482"/>
    </location>
    <ligand>
        <name>heme</name>
        <dbReference type="ChEBI" id="CHEBI:30413"/>
    </ligand>
    <ligandPart>
        <name>Fe</name>
        <dbReference type="ChEBI" id="CHEBI:18248"/>
    </ligandPart>
</feature>
<dbReference type="PANTHER" id="PTHR24305">
    <property type="entry name" value="CYTOCHROME P450"/>
    <property type="match status" value="1"/>
</dbReference>
<dbReference type="InterPro" id="IPR002401">
    <property type="entry name" value="Cyt_P450_E_grp-I"/>
</dbReference>
<proteinExistence type="inferred from homology"/>
<gene>
    <name evidence="10" type="ORF">NEOLEDRAFT_1153491</name>
</gene>
<dbReference type="GO" id="GO:0005506">
    <property type="term" value="F:iron ion binding"/>
    <property type="evidence" value="ECO:0007669"/>
    <property type="project" value="InterPro"/>
</dbReference>
<dbReference type="GO" id="GO:0016705">
    <property type="term" value="F:oxidoreductase activity, acting on paired donors, with incorporation or reduction of molecular oxygen"/>
    <property type="evidence" value="ECO:0007669"/>
    <property type="project" value="InterPro"/>
</dbReference>
<comment type="pathway">
    <text evidence="2">Secondary metabolite biosynthesis.</text>
</comment>
<dbReference type="OrthoDB" id="1470350at2759"/>
<reference evidence="10 11" key="1">
    <citation type="journal article" date="2016" name="Mol. Biol. Evol.">
        <title>Comparative Genomics of Early-Diverging Mushroom-Forming Fungi Provides Insights into the Origins of Lignocellulose Decay Capabilities.</title>
        <authorList>
            <person name="Nagy L.G."/>
            <person name="Riley R."/>
            <person name="Tritt A."/>
            <person name="Adam C."/>
            <person name="Daum C."/>
            <person name="Floudas D."/>
            <person name="Sun H."/>
            <person name="Yadav J.S."/>
            <person name="Pangilinan J."/>
            <person name="Larsson K.H."/>
            <person name="Matsuura K."/>
            <person name="Barry K."/>
            <person name="Labutti K."/>
            <person name="Kuo R."/>
            <person name="Ohm R.A."/>
            <person name="Bhattacharya S.S."/>
            <person name="Shirouzu T."/>
            <person name="Yoshinaga Y."/>
            <person name="Martin F.M."/>
            <person name="Grigoriev I.V."/>
            <person name="Hibbett D.S."/>
        </authorList>
    </citation>
    <scope>NUCLEOTIDE SEQUENCE [LARGE SCALE GENOMIC DNA]</scope>
    <source>
        <strain evidence="10 11">HHB14362 ss-1</strain>
    </source>
</reference>
<dbReference type="GO" id="GO:0020037">
    <property type="term" value="F:heme binding"/>
    <property type="evidence" value="ECO:0007669"/>
    <property type="project" value="InterPro"/>
</dbReference>
<dbReference type="Pfam" id="PF00067">
    <property type="entry name" value="p450"/>
    <property type="match status" value="1"/>
</dbReference>
<dbReference type="PANTHER" id="PTHR24305:SF166">
    <property type="entry name" value="CYTOCHROME P450 12A4, MITOCHONDRIAL-RELATED"/>
    <property type="match status" value="1"/>
</dbReference>
<dbReference type="InParanoid" id="A0A165VTL3"/>
<comment type="similarity">
    <text evidence="3">Belongs to the cytochrome P450 family.</text>
</comment>
<dbReference type="SUPFAM" id="SSF48264">
    <property type="entry name" value="Cytochrome P450"/>
    <property type="match status" value="1"/>
</dbReference>
<dbReference type="CDD" id="cd11069">
    <property type="entry name" value="CYP_FUM15-like"/>
    <property type="match status" value="1"/>
</dbReference>
<dbReference type="InterPro" id="IPR036396">
    <property type="entry name" value="Cyt_P450_sf"/>
</dbReference>
<evidence type="ECO:0000256" key="7">
    <source>
        <dbReference type="ARBA" id="ARBA00023004"/>
    </source>
</evidence>
<evidence type="ECO:0000256" key="2">
    <source>
        <dbReference type="ARBA" id="ARBA00005179"/>
    </source>
</evidence>
<dbReference type="InterPro" id="IPR050121">
    <property type="entry name" value="Cytochrome_P450_monoxygenase"/>
</dbReference>
<organism evidence="10 11">
    <name type="scientific">Neolentinus lepideus HHB14362 ss-1</name>
    <dbReference type="NCBI Taxonomy" id="1314782"/>
    <lineage>
        <taxon>Eukaryota</taxon>
        <taxon>Fungi</taxon>
        <taxon>Dikarya</taxon>
        <taxon>Basidiomycota</taxon>
        <taxon>Agaricomycotina</taxon>
        <taxon>Agaricomycetes</taxon>
        <taxon>Gloeophyllales</taxon>
        <taxon>Gloeophyllaceae</taxon>
        <taxon>Neolentinus</taxon>
    </lineage>
</organism>
<comment type="cofactor">
    <cofactor evidence="1 9">
        <name>heme</name>
        <dbReference type="ChEBI" id="CHEBI:30413"/>
    </cofactor>
</comment>
<name>A0A165VTL3_9AGAM</name>
<dbReference type="STRING" id="1314782.A0A165VTL3"/>
<keyword evidence="8" id="KW-0503">Monooxygenase</keyword>
<keyword evidence="11" id="KW-1185">Reference proteome</keyword>
<dbReference type="Proteomes" id="UP000076761">
    <property type="component" value="Unassembled WGS sequence"/>
</dbReference>
<evidence type="ECO:0000256" key="9">
    <source>
        <dbReference type="PIRSR" id="PIRSR602401-1"/>
    </source>
</evidence>
<evidence type="ECO:0000256" key="1">
    <source>
        <dbReference type="ARBA" id="ARBA00001971"/>
    </source>
</evidence>
<dbReference type="AlphaFoldDB" id="A0A165VTL3"/>
<keyword evidence="7 9" id="KW-0408">Iron</keyword>
<dbReference type="EMBL" id="KV425552">
    <property type="protein sequence ID" value="KZT30166.1"/>
    <property type="molecule type" value="Genomic_DNA"/>
</dbReference>
<protein>
    <submittedName>
        <fullName evidence="10">Cytochrome P450</fullName>
    </submittedName>
</protein>
<evidence type="ECO:0000256" key="8">
    <source>
        <dbReference type="ARBA" id="ARBA00023033"/>
    </source>
</evidence>
<evidence type="ECO:0000256" key="5">
    <source>
        <dbReference type="ARBA" id="ARBA00022723"/>
    </source>
</evidence>
<dbReference type="GO" id="GO:0004497">
    <property type="term" value="F:monooxygenase activity"/>
    <property type="evidence" value="ECO:0007669"/>
    <property type="project" value="UniProtKB-KW"/>
</dbReference>
<dbReference type="Gene3D" id="1.10.630.10">
    <property type="entry name" value="Cytochrome P450"/>
    <property type="match status" value="1"/>
</dbReference>
<dbReference type="PRINTS" id="PR00385">
    <property type="entry name" value="P450"/>
</dbReference>
<evidence type="ECO:0000256" key="6">
    <source>
        <dbReference type="ARBA" id="ARBA00023002"/>
    </source>
</evidence>
<keyword evidence="5 9" id="KW-0479">Metal-binding</keyword>